<organism evidence="2 3">
    <name type="scientific">Suillus luteus UH-Slu-Lm8-n1</name>
    <dbReference type="NCBI Taxonomy" id="930992"/>
    <lineage>
        <taxon>Eukaryota</taxon>
        <taxon>Fungi</taxon>
        <taxon>Dikarya</taxon>
        <taxon>Basidiomycota</taxon>
        <taxon>Agaricomycotina</taxon>
        <taxon>Agaricomycetes</taxon>
        <taxon>Agaricomycetidae</taxon>
        <taxon>Boletales</taxon>
        <taxon>Suillineae</taxon>
        <taxon>Suillaceae</taxon>
        <taxon>Suillus</taxon>
    </lineage>
</organism>
<keyword evidence="1" id="KW-0853">WD repeat</keyword>
<feature type="repeat" description="WD" evidence="1">
    <location>
        <begin position="1"/>
        <end position="27"/>
    </location>
</feature>
<evidence type="ECO:0008006" key="4">
    <source>
        <dbReference type="Google" id="ProtNLM"/>
    </source>
</evidence>
<evidence type="ECO:0000313" key="2">
    <source>
        <dbReference type="EMBL" id="KIK43264.1"/>
    </source>
</evidence>
<proteinExistence type="predicted"/>
<evidence type="ECO:0000256" key="1">
    <source>
        <dbReference type="PROSITE-ProRule" id="PRU00221"/>
    </source>
</evidence>
<protein>
    <recommendedName>
        <fullName evidence="4">WD40 repeat-like protein</fullName>
    </recommendedName>
</protein>
<accession>A0A0D0AZT1</accession>
<dbReference type="OrthoDB" id="2654985at2759"/>
<dbReference type="InParanoid" id="A0A0D0AZT1"/>
<dbReference type="InterPro" id="IPR011047">
    <property type="entry name" value="Quinoprotein_ADH-like_sf"/>
</dbReference>
<reference evidence="3" key="2">
    <citation type="submission" date="2015-01" db="EMBL/GenBank/DDBJ databases">
        <title>Evolutionary Origins and Diversification of the Mycorrhizal Mutualists.</title>
        <authorList>
            <consortium name="DOE Joint Genome Institute"/>
            <consortium name="Mycorrhizal Genomics Consortium"/>
            <person name="Kohler A."/>
            <person name="Kuo A."/>
            <person name="Nagy L.G."/>
            <person name="Floudas D."/>
            <person name="Copeland A."/>
            <person name="Barry K.W."/>
            <person name="Cichocki N."/>
            <person name="Veneault-Fourrey C."/>
            <person name="LaButti K."/>
            <person name="Lindquist E.A."/>
            <person name="Lipzen A."/>
            <person name="Lundell T."/>
            <person name="Morin E."/>
            <person name="Murat C."/>
            <person name="Riley R."/>
            <person name="Ohm R."/>
            <person name="Sun H."/>
            <person name="Tunlid A."/>
            <person name="Henrissat B."/>
            <person name="Grigoriev I.V."/>
            <person name="Hibbett D.S."/>
            <person name="Martin F."/>
        </authorList>
    </citation>
    <scope>NUCLEOTIDE SEQUENCE [LARGE SCALE GENOMIC DNA]</scope>
    <source>
        <strain evidence="3">UH-Slu-Lm8-n1</strain>
    </source>
</reference>
<dbReference type="Gene3D" id="2.130.10.10">
    <property type="entry name" value="YVTN repeat-like/Quinoprotein amine dehydrogenase"/>
    <property type="match status" value="1"/>
</dbReference>
<dbReference type="EMBL" id="KN835217">
    <property type="protein sequence ID" value="KIK43264.1"/>
    <property type="molecule type" value="Genomic_DNA"/>
</dbReference>
<dbReference type="Pfam" id="PF00400">
    <property type="entry name" value="WD40"/>
    <property type="match status" value="1"/>
</dbReference>
<dbReference type="InterPro" id="IPR001680">
    <property type="entry name" value="WD40_rpt"/>
</dbReference>
<reference evidence="2 3" key="1">
    <citation type="submission" date="2014-04" db="EMBL/GenBank/DDBJ databases">
        <authorList>
            <consortium name="DOE Joint Genome Institute"/>
            <person name="Kuo A."/>
            <person name="Ruytinx J."/>
            <person name="Rineau F."/>
            <person name="Colpaert J."/>
            <person name="Kohler A."/>
            <person name="Nagy L.G."/>
            <person name="Floudas D."/>
            <person name="Copeland A."/>
            <person name="Barry K.W."/>
            <person name="Cichocki N."/>
            <person name="Veneault-Fourrey C."/>
            <person name="LaButti K."/>
            <person name="Lindquist E.A."/>
            <person name="Lipzen A."/>
            <person name="Lundell T."/>
            <person name="Morin E."/>
            <person name="Murat C."/>
            <person name="Sun H."/>
            <person name="Tunlid A."/>
            <person name="Henrissat B."/>
            <person name="Grigoriev I.V."/>
            <person name="Hibbett D.S."/>
            <person name="Martin F."/>
            <person name="Nordberg H.P."/>
            <person name="Cantor M.N."/>
            <person name="Hua S.X."/>
        </authorList>
    </citation>
    <scope>NUCLEOTIDE SEQUENCE [LARGE SCALE GENOMIC DNA]</scope>
    <source>
        <strain evidence="2 3">UH-Slu-Lm8-n1</strain>
    </source>
</reference>
<dbReference type="PROSITE" id="PS50082">
    <property type="entry name" value="WD_REPEATS_2"/>
    <property type="match status" value="1"/>
</dbReference>
<name>A0A0D0AZT1_9AGAM</name>
<dbReference type="HOGENOM" id="CLU_2729378_0_0_1"/>
<dbReference type="AlphaFoldDB" id="A0A0D0AZT1"/>
<keyword evidence="3" id="KW-1185">Reference proteome</keyword>
<feature type="non-terminal residue" evidence="2">
    <location>
        <position position="72"/>
    </location>
</feature>
<dbReference type="SUPFAM" id="SSF50998">
    <property type="entry name" value="Quinoprotein alcohol dehydrogenase-like"/>
    <property type="match status" value="1"/>
</dbReference>
<sequence length="72" mass="8142">DGKRIVNGAEDGKIIIWYADTKDIIRCLSHSLEPRGLGCFHTIISSDEKRVACTSFDGTLKIWDAETWELVF</sequence>
<gene>
    <name evidence="2" type="ORF">CY34DRAFT_45765</name>
</gene>
<dbReference type="InterPro" id="IPR015943">
    <property type="entry name" value="WD40/YVTN_repeat-like_dom_sf"/>
</dbReference>
<evidence type="ECO:0000313" key="3">
    <source>
        <dbReference type="Proteomes" id="UP000054485"/>
    </source>
</evidence>
<feature type="non-terminal residue" evidence="2">
    <location>
        <position position="1"/>
    </location>
</feature>
<dbReference type="Proteomes" id="UP000054485">
    <property type="component" value="Unassembled WGS sequence"/>
</dbReference>